<dbReference type="PROSITE" id="PS50172">
    <property type="entry name" value="BRCT"/>
    <property type="match status" value="1"/>
</dbReference>
<keyword evidence="1 4" id="KW-0690">Ribosome biogenesis</keyword>
<name>A0ABR4N2D6_9FUNG</name>
<evidence type="ECO:0000256" key="3">
    <source>
        <dbReference type="ARBA" id="ARBA00023242"/>
    </source>
</evidence>
<comment type="similarity">
    <text evidence="4">Belongs to the pescadillo family.</text>
</comment>
<feature type="compositionally biased region" description="Basic and acidic residues" evidence="5">
    <location>
        <begin position="582"/>
        <end position="599"/>
    </location>
</feature>
<dbReference type="Gene3D" id="3.40.50.10190">
    <property type="entry name" value="BRCT domain"/>
    <property type="match status" value="1"/>
</dbReference>
<reference evidence="7 8" key="1">
    <citation type="submission" date="2023-09" db="EMBL/GenBank/DDBJ databases">
        <title>Pangenome analysis of Batrachochytrium dendrobatidis and related Chytrids.</title>
        <authorList>
            <person name="Yacoub M.N."/>
            <person name="Stajich J.E."/>
            <person name="James T.Y."/>
        </authorList>
    </citation>
    <scope>NUCLEOTIDE SEQUENCE [LARGE SCALE GENOMIC DNA]</scope>
    <source>
        <strain evidence="7 8">JEL0888</strain>
    </source>
</reference>
<dbReference type="InterPro" id="IPR010613">
    <property type="entry name" value="PES"/>
</dbReference>
<keyword evidence="8" id="KW-1185">Reference proteome</keyword>
<evidence type="ECO:0000256" key="4">
    <source>
        <dbReference type="HAMAP-Rule" id="MF_03028"/>
    </source>
</evidence>
<dbReference type="InterPro" id="IPR036420">
    <property type="entry name" value="BRCT_dom_sf"/>
</dbReference>
<evidence type="ECO:0000313" key="7">
    <source>
        <dbReference type="EMBL" id="KAL2913664.1"/>
    </source>
</evidence>
<feature type="domain" description="BRCT" evidence="6">
    <location>
        <begin position="361"/>
        <end position="462"/>
    </location>
</feature>
<feature type="region of interest" description="Disordered" evidence="5">
    <location>
        <begin position="528"/>
        <end position="612"/>
    </location>
</feature>
<evidence type="ECO:0000256" key="5">
    <source>
        <dbReference type="SAM" id="MobiDB-lite"/>
    </source>
</evidence>
<dbReference type="EMBL" id="JADGIZ020000043">
    <property type="protein sequence ID" value="KAL2913664.1"/>
    <property type="molecule type" value="Genomic_DNA"/>
</dbReference>
<accession>A0ABR4N2D6</accession>
<evidence type="ECO:0000259" key="6">
    <source>
        <dbReference type="PROSITE" id="PS50172"/>
    </source>
</evidence>
<dbReference type="SUPFAM" id="SSF52113">
    <property type="entry name" value="BRCT domain"/>
    <property type="match status" value="1"/>
</dbReference>
<comment type="subunit">
    <text evidence="4">Component of the NOP7 complex, composed of ERB1, NOP7 and YTM1. Within the NOP7 complex ERB1 appears to interact directly with NOP7 and YTM1. The NOP7 complex also associates with the 66S pre-ribosome.</text>
</comment>
<feature type="region of interest" description="Disordered" evidence="5">
    <location>
        <begin position="484"/>
        <end position="507"/>
    </location>
</feature>
<feature type="compositionally biased region" description="Acidic residues" evidence="5">
    <location>
        <begin position="314"/>
        <end position="334"/>
    </location>
</feature>
<proteinExistence type="inferred from homology"/>
<sequence>MGRKEKKGERGNVVKYISRAQALKKLQISLAQFRRLCILKGIYPVEPKNKRQLNKGSTLLRTFYYRKDIQFLLHEPVLRTFREQRSHQLKINKAIGKREFVVARSLSESKPVYTLDHIIKERYPSFVDALRDLDDALSMIFLFATLPVDDKIRAHHVRECQRLSAEFQHYVMSSRSLRKVFVSIKGIYYQAEIRGQTITWVTPFQFAQLVPTNVDFRVMATFLEIYETLVGFVNYKLYSDMNIVYPPKVDLDRDASAGGLTSYILESRDRQDIVSSIAAATDGVVSAANAAQIKETAKRIKSLEKKLNKLRSDADEDKDEDEDAAQGGDMDVETDAPVPVAEPTTAEETVPTLVGWNNANEGKELFSSCVFWLSREVPRYSLEFVVKSFGGQIGWDATSGAGSPFDMSDPRITHHICDRPVEKPGELPAGVPRFESREYIQPQWIYDCVNAQRLVKTAGYHPGETLPPHLSPFVTVNEGDYVPDEEDAEQDEDEEMDEGIEDTDEATRQAELEAEAAGVHFSDYAKGGAAADVKEADAKPSAAKGKKQQGKKQSASSEEQAQEAEALELAKKMMSKKHKKLYDRIQSSKEHKSSQADKLRAKKAALKKQAAN</sequence>
<dbReference type="PANTHER" id="PTHR12221:SF6">
    <property type="entry name" value="PESCADILLO HOMOLOG"/>
    <property type="match status" value="1"/>
</dbReference>
<comment type="function">
    <text evidence="4">Component of the NOP7 complex, which is required for maturation of the 25S and 5.8S ribosomal RNAs and formation of the 60S ribosome.</text>
</comment>
<dbReference type="HAMAP" id="MF_03028">
    <property type="entry name" value="Pescadillo"/>
    <property type="match status" value="1"/>
</dbReference>
<dbReference type="CDD" id="cd17709">
    <property type="entry name" value="BRCT_pescadillo_like"/>
    <property type="match status" value="1"/>
</dbReference>
<comment type="caution">
    <text evidence="7">The sequence shown here is derived from an EMBL/GenBank/DDBJ whole genome shotgun (WGS) entry which is preliminary data.</text>
</comment>
<protein>
    <recommendedName>
        <fullName evidence="4">Pescadillo homolog</fullName>
    </recommendedName>
    <alternativeName>
        <fullName evidence="4">Nucleolar protein 7 homolog</fullName>
    </alternativeName>
</protein>
<dbReference type="Proteomes" id="UP001527925">
    <property type="component" value="Unassembled WGS sequence"/>
</dbReference>
<comment type="subcellular location">
    <subcellularLocation>
        <location evidence="4">Nucleus</location>
        <location evidence="4">Nucleolus</location>
    </subcellularLocation>
    <subcellularLocation>
        <location evidence="4">Nucleus</location>
        <location evidence="4">Nucleoplasm</location>
    </subcellularLocation>
</comment>
<feature type="compositionally biased region" description="Acidic residues" evidence="5">
    <location>
        <begin position="484"/>
        <end position="504"/>
    </location>
</feature>
<keyword evidence="3 4" id="KW-0539">Nucleus</keyword>
<dbReference type="InterPro" id="IPR001357">
    <property type="entry name" value="BRCT_dom"/>
</dbReference>
<evidence type="ECO:0000256" key="2">
    <source>
        <dbReference type="ARBA" id="ARBA00022552"/>
    </source>
</evidence>
<keyword evidence="2 4" id="KW-0698">rRNA processing</keyword>
<dbReference type="PANTHER" id="PTHR12221">
    <property type="entry name" value="PESCADILLO - RELATED"/>
    <property type="match status" value="1"/>
</dbReference>
<feature type="region of interest" description="Disordered" evidence="5">
    <location>
        <begin position="310"/>
        <end position="336"/>
    </location>
</feature>
<evidence type="ECO:0000313" key="8">
    <source>
        <dbReference type="Proteomes" id="UP001527925"/>
    </source>
</evidence>
<dbReference type="Pfam" id="PF06732">
    <property type="entry name" value="Pescadillo_N"/>
    <property type="match status" value="1"/>
</dbReference>
<organism evidence="7 8">
    <name type="scientific">Polyrhizophydium stewartii</name>
    <dbReference type="NCBI Taxonomy" id="2732419"/>
    <lineage>
        <taxon>Eukaryota</taxon>
        <taxon>Fungi</taxon>
        <taxon>Fungi incertae sedis</taxon>
        <taxon>Chytridiomycota</taxon>
        <taxon>Chytridiomycota incertae sedis</taxon>
        <taxon>Chytridiomycetes</taxon>
        <taxon>Rhizophydiales</taxon>
        <taxon>Rhizophydiales incertae sedis</taxon>
        <taxon>Polyrhizophydium</taxon>
    </lineage>
</organism>
<evidence type="ECO:0000256" key="1">
    <source>
        <dbReference type="ARBA" id="ARBA00022517"/>
    </source>
</evidence>
<gene>
    <name evidence="4 7" type="primary">NOP7</name>
    <name evidence="7" type="ORF">HK105_206824</name>
</gene>